<comment type="similarity">
    <text evidence="1">Belongs to the LTO1 family.</text>
</comment>
<accession>A0A6S6W7T1</accession>
<gene>
    <name evidence="4" type="ORF">PTTW11_07671</name>
</gene>
<sequence>MADSTDPFDTLLTLEDTLYTTAYTLGASDGAHAGRIEGRIFGLEKGFEKFAALGVLHGRSVIWASRLPNPTPSLPSPSKTLEPQQEQNNNEIENKNESNDVANAMYQLPPLPPNPRLQTHTPLLHSLTDPETFSTANTEDAVADYDDRFKRAGAKAKVIERIVGETDNNATPSMSSSDGSQGTTSKGKGPVRVAGGGSARKMGTVKKGDDSIEDFAGSRLLR</sequence>
<evidence type="ECO:0000256" key="1">
    <source>
        <dbReference type="ARBA" id="ARBA00038090"/>
    </source>
</evidence>
<dbReference type="AlphaFoldDB" id="A0A6S6W7T1"/>
<name>A0A6S6W7T1_9PLEO</name>
<proteinExistence type="inferred from homology"/>
<feature type="region of interest" description="Disordered" evidence="2">
    <location>
        <begin position="163"/>
        <end position="222"/>
    </location>
</feature>
<dbReference type="InterPro" id="IPR019191">
    <property type="entry name" value="Essential_protein_Yae1_N"/>
</dbReference>
<evidence type="ECO:0000256" key="2">
    <source>
        <dbReference type="SAM" id="MobiDB-lite"/>
    </source>
</evidence>
<feature type="region of interest" description="Disordered" evidence="2">
    <location>
        <begin position="68"/>
        <end position="89"/>
    </location>
</feature>
<feature type="compositionally biased region" description="Polar residues" evidence="2">
    <location>
        <begin position="166"/>
        <end position="186"/>
    </location>
</feature>
<dbReference type="InterPro" id="IPR052436">
    <property type="entry name" value="LTO1_adapter"/>
</dbReference>
<dbReference type="PANTHER" id="PTHR28532">
    <property type="entry name" value="GEO13458P1"/>
    <property type="match status" value="1"/>
</dbReference>
<dbReference type="PANTHER" id="PTHR28532:SF1">
    <property type="entry name" value="ORAL CANCER OVEREXPRESSED 1"/>
    <property type="match status" value="1"/>
</dbReference>
<dbReference type="EMBL" id="HG992983">
    <property type="protein sequence ID" value="CAE7193028.1"/>
    <property type="molecule type" value="Genomic_DNA"/>
</dbReference>
<evidence type="ECO:0000313" key="4">
    <source>
        <dbReference type="EMBL" id="CAE7193028.1"/>
    </source>
</evidence>
<dbReference type="Pfam" id="PF09811">
    <property type="entry name" value="Yae1_N"/>
    <property type="match status" value="1"/>
</dbReference>
<protein>
    <submittedName>
        <fullName evidence="4">Yae1-N domain containing protein</fullName>
    </submittedName>
</protein>
<feature type="compositionally biased region" description="Low complexity" evidence="2">
    <location>
        <begin position="76"/>
        <end position="89"/>
    </location>
</feature>
<dbReference type="Proteomes" id="UP000472372">
    <property type="component" value="Chromosome 7"/>
</dbReference>
<evidence type="ECO:0000313" key="5">
    <source>
        <dbReference type="Proteomes" id="UP000472372"/>
    </source>
</evidence>
<feature type="domain" description="Essential protein Yae1 N-terminal" evidence="3">
    <location>
        <begin position="23"/>
        <end position="59"/>
    </location>
</feature>
<organism evidence="4 5">
    <name type="scientific">Pyrenophora teres f. teres</name>
    <dbReference type="NCBI Taxonomy" id="97479"/>
    <lineage>
        <taxon>Eukaryota</taxon>
        <taxon>Fungi</taxon>
        <taxon>Dikarya</taxon>
        <taxon>Ascomycota</taxon>
        <taxon>Pezizomycotina</taxon>
        <taxon>Dothideomycetes</taxon>
        <taxon>Pleosporomycetidae</taxon>
        <taxon>Pleosporales</taxon>
        <taxon>Pleosporineae</taxon>
        <taxon>Pleosporaceae</taxon>
        <taxon>Pyrenophora</taxon>
    </lineage>
</organism>
<reference evidence="4" key="1">
    <citation type="submission" date="2021-02" db="EMBL/GenBank/DDBJ databases">
        <authorList>
            <person name="Syme A R."/>
            <person name="Syme A R."/>
            <person name="Moolhuijzen P."/>
        </authorList>
    </citation>
    <scope>NUCLEOTIDE SEQUENCE</scope>
    <source>
        <strain evidence="4">W1-1</strain>
    </source>
</reference>
<evidence type="ECO:0000259" key="3">
    <source>
        <dbReference type="Pfam" id="PF09811"/>
    </source>
</evidence>